<dbReference type="PIRSF" id="PIRSF001439">
    <property type="entry name" value="CryM"/>
    <property type="match status" value="1"/>
</dbReference>
<comment type="catalytic activity">
    <reaction evidence="5">
        <text>L-pipecolate + NAD(+) = Delta(1)-piperideine-2-carboxylate + NADH + H(+)</text>
        <dbReference type="Rhea" id="RHEA:30807"/>
        <dbReference type="ChEBI" id="CHEBI:15378"/>
        <dbReference type="ChEBI" id="CHEBI:57540"/>
        <dbReference type="ChEBI" id="CHEBI:57945"/>
        <dbReference type="ChEBI" id="CHEBI:61185"/>
        <dbReference type="ChEBI" id="CHEBI:77631"/>
        <dbReference type="EC" id="1.5.1.1"/>
    </reaction>
    <physiologicalReaction direction="right-to-left" evidence="5">
        <dbReference type="Rhea" id="RHEA:30809"/>
    </physiologicalReaction>
</comment>
<evidence type="ECO:0000256" key="9">
    <source>
        <dbReference type="ARBA" id="ARBA00093227"/>
    </source>
</evidence>
<comment type="catalytic activity">
    <reaction evidence="7">
        <text>L-proline + NADP(+) = 1-pyrroline-2-carboxylate + NADPH + H(+)</text>
        <dbReference type="Rhea" id="RHEA:20317"/>
        <dbReference type="ChEBI" id="CHEBI:15378"/>
        <dbReference type="ChEBI" id="CHEBI:39785"/>
        <dbReference type="ChEBI" id="CHEBI:57783"/>
        <dbReference type="ChEBI" id="CHEBI:58349"/>
        <dbReference type="ChEBI" id="CHEBI:60039"/>
        <dbReference type="EC" id="1.5.1.1"/>
    </reaction>
    <physiologicalReaction direction="right-to-left" evidence="7">
        <dbReference type="Rhea" id="RHEA:20319"/>
    </physiologicalReaction>
</comment>
<name>A0A9P0Q7Z0_ACAOB</name>
<evidence type="ECO:0000256" key="13">
    <source>
        <dbReference type="ARBA" id="ARBA00093264"/>
    </source>
</evidence>
<dbReference type="Gene3D" id="3.40.50.720">
    <property type="entry name" value="NAD(P)-binding Rossmann-like Domain"/>
    <property type="match status" value="1"/>
</dbReference>
<dbReference type="InterPro" id="IPR036291">
    <property type="entry name" value="NAD(P)-bd_dom_sf"/>
</dbReference>
<comment type="subunit">
    <text evidence="15">Homodimer. Binds the thyroid hormone triiodothyronine (T3); T3 binding inhibits enzymatic activity.</text>
</comment>
<evidence type="ECO:0000256" key="4">
    <source>
        <dbReference type="ARBA" id="ARBA00033420"/>
    </source>
</evidence>
<accession>A0A9P0Q7Z0</accession>
<dbReference type="AlphaFoldDB" id="A0A9P0Q7Z0"/>
<gene>
    <name evidence="18" type="ORF">ACAOBT_LOCUS33936</name>
</gene>
<dbReference type="GO" id="GO:0005737">
    <property type="term" value="C:cytoplasm"/>
    <property type="evidence" value="ECO:0007669"/>
    <property type="project" value="TreeGrafter"/>
</dbReference>
<comment type="catalytic activity">
    <reaction evidence="6">
        <text>Delta(2)-thiazoline-2-carboxylate + NADPH + 2 H(+) = L-thiazolidine-2-carboxylate + NADP(+)</text>
        <dbReference type="Rhea" id="RHEA:68072"/>
        <dbReference type="ChEBI" id="CHEBI:15378"/>
        <dbReference type="ChEBI" id="CHEBI:57783"/>
        <dbReference type="ChEBI" id="CHEBI:58349"/>
        <dbReference type="ChEBI" id="CHEBI:176895"/>
        <dbReference type="ChEBI" id="CHEBI:176896"/>
    </reaction>
    <physiologicalReaction direction="left-to-right" evidence="6">
        <dbReference type="Rhea" id="RHEA:68073"/>
    </physiologicalReaction>
</comment>
<dbReference type="EMBL" id="CAKOFQ010008437">
    <property type="protein sequence ID" value="CAH2014181.1"/>
    <property type="molecule type" value="Genomic_DNA"/>
</dbReference>
<sequence length="341" mass="38244">MKNFLLLNKLLHLYRTPEDQTYRMLFVDESTVKKILTWENTFKAVEAAMQRVSDGRIVQKPRIMTFIPNTSNVMGTMPGYLEDKQFGALGCKIVTSFPNNAKLENPLPSVNANIMILDETTGIMKAVIAGTEITTQRTAAASAVATKYLYVNQSKPCIVLAVLGTGVQGKIHAEMFRHFFHFQEVRLWNRTKEKAKSLAEELNKKYNTDAFKYYEDNESCVRGADVIVTTTNSPVAIVRLSWLKPGAHLNAVGANRHHFNELDKEVYRNGDLFVDSVETSQAEIAGLDSVADNLKGEVGAVINGTLKNSPNDRITIFNGIGKFLRYRISVVPRKELQILRL</sequence>
<organism evidence="18 19">
    <name type="scientific">Acanthoscelides obtectus</name>
    <name type="common">Bean weevil</name>
    <name type="synonym">Bruchus obtectus</name>
    <dbReference type="NCBI Taxonomy" id="200917"/>
    <lineage>
        <taxon>Eukaryota</taxon>
        <taxon>Metazoa</taxon>
        <taxon>Ecdysozoa</taxon>
        <taxon>Arthropoda</taxon>
        <taxon>Hexapoda</taxon>
        <taxon>Insecta</taxon>
        <taxon>Pterygota</taxon>
        <taxon>Neoptera</taxon>
        <taxon>Endopterygota</taxon>
        <taxon>Coleoptera</taxon>
        <taxon>Polyphaga</taxon>
        <taxon>Cucujiformia</taxon>
        <taxon>Chrysomeloidea</taxon>
        <taxon>Chrysomelidae</taxon>
        <taxon>Bruchinae</taxon>
        <taxon>Bruchini</taxon>
        <taxon>Acanthoscelides</taxon>
    </lineage>
</organism>
<dbReference type="Pfam" id="PF02423">
    <property type="entry name" value="OCD_Mu_crystall"/>
    <property type="match status" value="1"/>
</dbReference>
<dbReference type="InterPro" id="IPR023401">
    <property type="entry name" value="ODC_N"/>
</dbReference>
<dbReference type="SUPFAM" id="SSF51735">
    <property type="entry name" value="NAD(P)-binding Rossmann-fold domains"/>
    <property type="match status" value="1"/>
</dbReference>
<comment type="catalytic activity">
    <reaction evidence="12">
        <text>(3R)-1,4-thiomorpholine-3-carboxylate + NADP(+) = 3,4-dehydrothiomorpholine-3-carboxylate + NADPH + 2 H(+)</text>
        <dbReference type="Rhea" id="RHEA:12500"/>
        <dbReference type="ChEBI" id="CHEBI:15378"/>
        <dbReference type="ChEBI" id="CHEBI:57783"/>
        <dbReference type="ChEBI" id="CHEBI:58349"/>
        <dbReference type="ChEBI" id="CHEBI:58517"/>
        <dbReference type="ChEBI" id="CHEBI:176873"/>
        <dbReference type="EC" id="1.5.1.25"/>
    </reaction>
    <physiologicalReaction direction="right-to-left" evidence="12">
        <dbReference type="Rhea" id="RHEA:12502"/>
    </physiologicalReaction>
</comment>
<evidence type="ECO:0000256" key="11">
    <source>
        <dbReference type="ARBA" id="ARBA00093250"/>
    </source>
</evidence>
<comment type="catalytic activity">
    <reaction evidence="13">
        <text>L-proline + NAD(+) = 1-pyrroline-2-carboxylate + NADH + H(+)</text>
        <dbReference type="Rhea" id="RHEA:20321"/>
        <dbReference type="ChEBI" id="CHEBI:15378"/>
        <dbReference type="ChEBI" id="CHEBI:39785"/>
        <dbReference type="ChEBI" id="CHEBI:57540"/>
        <dbReference type="ChEBI" id="CHEBI:57945"/>
        <dbReference type="ChEBI" id="CHEBI:60039"/>
        <dbReference type="EC" id="1.5.1.1"/>
    </reaction>
    <physiologicalReaction direction="right-to-left" evidence="13">
        <dbReference type="Rhea" id="RHEA:20323"/>
    </physiologicalReaction>
</comment>
<evidence type="ECO:0000256" key="12">
    <source>
        <dbReference type="ARBA" id="ARBA00093263"/>
    </source>
</evidence>
<dbReference type="Proteomes" id="UP001152888">
    <property type="component" value="Unassembled WGS sequence"/>
</dbReference>
<evidence type="ECO:0000256" key="3">
    <source>
        <dbReference type="ARBA" id="ARBA00015173"/>
    </source>
</evidence>
<evidence type="ECO:0000256" key="17">
    <source>
        <dbReference type="ARBA" id="ARBA00093650"/>
    </source>
</evidence>
<evidence type="ECO:0000256" key="6">
    <source>
        <dbReference type="ARBA" id="ARBA00093197"/>
    </source>
</evidence>
<evidence type="ECO:0000256" key="1">
    <source>
        <dbReference type="ARBA" id="ARBA00008903"/>
    </source>
</evidence>
<dbReference type="OrthoDB" id="41492at2759"/>
<proteinExistence type="inferred from homology"/>
<protein>
    <recommendedName>
        <fullName evidence="3">Ketimine reductase mu-crystallin</fullName>
        <ecNumber evidence="16">1.5.1.1</ecNumber>
        <ecNumber evidence="2">1.5.1.25</ecNumber>
    </recommendedName>
    <alternativeName>
        <fullName evidence="17">1-piperideine-2-carboxylate/1-pyrroline-2-carboxylate reductase</fullName>
    </alternativeName>
    <alternativeName>
        <fullName evidence="4">NADP-regulated thyroid-hormone-binding protein</fullName>
    </alternativeName>
</protein>
<dbReference type="Gene3D" id="3.30.1780.10">
    <property type="entry name" value="ornithine cyclodeaminase, domain 1"/>
    <property type="match status" value="1"/>
</dbReference>
<evidence type="ECO:0000256" key="15">
    <source>
        <dbReference type="ARBA" id="ARBA00093567"/>
    </source>
</evidence>
<dbReference type="EC" id="1.5.1.1" evidence="16"/>
<evidence type="ECO:0000256" key="8">
    <source>
        <dbReference type="ARBA" id="ARBA00093226"/>
    </source>
</evidence>
<comment type="catalytic activity">
    <reaction evidence="9">
        <text>(S)-cystathionine ketimine + NADPH + 2 H(+) = (3R,5S)-2,3,5,6,7-pentahydro-1,4-thiazepine-3,5-dicarboxylate + NADP(+)</text>
        <dbReference type="Rhea" id="RHEA:68036"/>
        <dbReference type="ChEBI" id="CHEBI:15378"/>
        <dbReference type="ChEBI" id="CHEBI:57783"/>
        <dbReference type="ChEBI" id="CHEBI:58349"/>
        <dbReference type="ChEBI" id="CHEBI:176808"/>
        <dbReference type="ChEBI" id="CHEBI:176810"/>
    </reaction>
    <physiologicalReaction direction="left-to-right" evidence="9">
        <dbReference type="Rhea" id="RHEA:68037"/>
    </physiologicalReaction>
</comment>
<comment type="similarity">
    <text evidence="1">Belongs to the ornithine cyclodeaminase/mu-crystallin family.</text>
</comment>
<comment type="catalytic activity">
    <reaction evidence="14">
        <text>L-pipecolate + NADP(+) = Delta(1)-piperideine-2-carboxylate + NADPH + H(+)</text>
        <dbReference type="Rhea" id="RHEA:12524"/>
        <dbReference type="ChEBI" id="CHEBI:15378"/>
        <dbReference type="ChEBI" id="CHEBI:57783"/>
        <dbReference type="ChEBI" id="CHEBI:58349"/>
        <dbReference type="ChEBI" id="CHEBI:61185"/>
        <dbReference type="ChEBI" id="CHEBI:77631"/>
        <dbReference type="EC" id="1.5.1.1"/>
    </reaction>
    <physiologicalReaction direction="right-to-left" evidence="14">
        <dbReference type="Rhea" id="RHEA:12526"/>
    </physiologicalReaction>
</comment>
<dbReference type="EC" id="1.5.1.25" evidence="2"/>
<comment type="caution">
    <text evidence="18">The sequence shown here is derived from an EMBL/GenBank/DDBJ whole genome shotgun (WGS) entry which is preliminary data.</text>
</comment>
<evidence type="ECO:0000313" key="19">
    <source>
        <dbReference type="Proteomes" id="UP001152888"/>
    </source>
</evidence>
<dbReference type="PANTHER" id="PTHR13812">
    <property type="entry name" value="KETIMINE REDUCTASE MU-CRYSTALLIN"/>
    <property type="match status" value="1"/>
</dbReference>
<keyword evidence="19" id="KW-1185">Reference proteome</keyword>
<evidence type="ECO:0000256" key="7">
    <source>
        <dbReference type="ARBA" id="ARBA00093203"/>
    </source>
</evidence>
<evidence type="ECO:0000256" key="2">
    <source>
        <dbReference type="ARBA" id="ARBA00012883"/>
    </source>
</evidence>
<dbReference type="GO" id="GO:0042562">
    <property type="term" value="F:hormone binding"/>
    <property type="evidence" value="ECO:0007669"/>
    <property type="project" value="TreeGrafter"/>
</dbReference>
<dbReference type="GO" id="GO:0050241">
    <property type="term" value="F:pyrroline-2-carboxylate reductase activity"/>
    <property type="evidence" value="ECO:0007669"/>
    <property type="project" value="UniProtKB-EC"/>
</dbReference>
<dbReference type="GO" id="GO:0047127">
    <property type="term" value="F:thiomorpholine-carboxylate dehydrogenase activity"/>
    <property type="evidence" value="ECO:0007669"/>
    <property type="project" value="UniProtKB-EC"/>
</dbReference>
<evidence type="ECO:0000256" key="10">
    <source>
        <dbReference type="ARBA" id="ARBA00093248"/>
    </source>
</evidence>
<reference evidence="18" key="1">
    <citation type="submission" date="2022-03" db="EMBL/GenBank/DDBJ databases">
        <authorList>
            <person name="Sayadi A."/>
        </authorList>
    </citation>
    <scope>NUCLEOTIDE SEQUENCE</scope>
</reference>
<comment type="catalytic activity">
    <reaction evidence="11">
        <text>(S)-cystathionine ketimine + NADH + 2 H(+) = (3R,5S)-2,3,5,6,7-pentahydro-1,4-thiazepine-3,5-dicarboxylate + NAD(+)</text>
        <dbReference type="Rhea" id="RHEA:68032"/>
        <dbReference type="ChEBI" id="CHEBI:15378"/>
        <dbReference type="ChEBI" id="CHEBI:57540"/>
        <dbReference type="ChEBI" id="CHEBI:57945"/>
        <dbReference type="ChEBI" id="CHEBI:176808"/>
        <dbReference type="ChEBI" id="CHEBI:176810"/>
    </reaction>
    <physiologicalReaction direction="left-to-right" evidence="11">
        <dbReference type="Rhea" id="RHEA:68033"/>
    </physiologicalReaction>
</comment>
<evidence type="ECO:0000256" key="5">
    <source>
        <dbReference type="ARBA" id="ARBA00093190"/>
    </source>
</evidence>
<dbReference type="PANTHER" id="PTHR13812:SF19">
    <property type="entry name" value="KETIMINE REDUCTASE MU-CRYSTALLIN"/>
    <property type="match status" value="1"/>
</dbReference>
<dbReference type="InterPro" id="IPR003462">
    <property type="entry name" value="ODC_Mu_crystall"/>
</dbReference>
<evidence type="ECO:0000256" key="16">
    <source>
        <dbReference type="ARBA" id="ARBA00093598"/>
    </source>
</evidence>
<evidence type="ECO:0000256" key="14">
    <source>
        <dbReference type="ARBA" id="ARBA00093273"/>
    </source>
</evidence>
<evidence type="ECO:0000313" key="18">
    <source>
        <dbReference type="EMBL" id="CAH2014181.1"/>
    </source>
</evidence>
<comment type="catalytic activity">
    <reaction evidence="10">
        <text>(R)-lanthionine ketimine + NADPH + 2 H(+) = (3R,5R)-1,4-thiomorpholine-3,5-dicarboxylate + NADP(+)</text>
        <dbReference type="Rhea" id="RHEA:68040"/>
        <dbReference type="ChEBI" id="CHEBI:15378"/>
        <dbReference type="ChEBI" id="CHEBI:57783"/>
        <dbReference type="ChEBI" id="CHEBI:58349"/>
        <dbReference type="ChEBI" id="CHEBI:176891"/>
        <dbReference type="ChEBI" id="CHEBI:176892"/>
    </reaction>
    <physiologicalReaction direction="left-to-right" evidence="10">
        <dbReference type="Rhea" id="RHEA:68041"/>
    </physiologicalReaction>
</comment>
<comment type="catalytic activity">
    <reaction evidence="8">
        <text>(3R)-1,4-thiomorpholine-3-carboxylate + NAD(+) = 3,4-dehydrothiomorpholine-3-carboxylate + NADH + 2 H(+)</text>
        <dbReference type="Rhea" id="RHEA:12504"/>
        <dbReference type="ChEBI" id="CHEBI:15378"/>
        <dbReference type="ChEBI" id="CHEBI:57540"/>
        <dbReference type="ChEBI" id="CHEBI:57945"/>
        <dbReference type="ChEBI" id="CHEBI:58517"/>
        <dbReference type="ChEBI" id="CHEBI:176873"/>
        <dbReference type="EC" id="1.5.1.25"/>
    </reaction>
    <physiologicalReaction direction="right-to-left" evidence="8">
        <dbReference type="Rhea" id="RHEA:12506"/>
    </physiologicalReaction>
</comment>